<dbReference type="AlphaFoldDB" id="A0A550CPN5"/>
<organism evidence="2 3">
    <name type="scientific">Schizophyllum amplum</name>
    <dbReference type="NCBI Taxonomy" id="97359"/>
    <lineage>
        <taxon>Eukaryota</taxon>
        <taxon>Fungi</taxon>
        <taxon>Dikarya</taxon>
        <taxon>Basidiomycota</taxon>
        <taxon>Agaricomycotina</taxon>
        <taxon>Agaricomycetes</taxon>
        <taxon>Agaricomycetidae</taxon>
        <taxon>Agaricales</taxon>
        <taxon>Schizophyllaceae</taxon>
        <taxon>Schizophyllum</taxon>
    </lineage>
</organism>
<proteinExistence type="predicted"/>
<dbReference type="EMBL" id="VDMD01000003">
    <property type="protein sequence ID" value="TRM66738.1"/>
    <property type="molecule type" value="Genomic_DNA"/>
</dbReference>
<name>A0A550CPN5_9AGAR</name>
<sequence>MASAQTANPPAAAAAHGLAAAVPAPALAAPVPAPAPAPAPAVNAAAPAIPAGPSEQQAAFLEALKVVAKASENYAGSSRGKNFPEVKMMSYILRWLPSDDGIDEVPESLEEITEEVKKAMRDNTYTLQEVVVAGQDPPEPAAYSKGFYNSEISQKTVPAAQGPANTNAPLYELVAFKDGQEMPVIDGGFSISFEPYNEEHHPLEVIVEDTAARERFVEAAAKAIYIERMVQTDAPGVVPRAVTFAAPALVAAAATPAAPTVVAPAAPMSTVSSLSALSEYSDSDVAPCATRSAKGKGKAEAPAPAPAPTPAPAPAHAPEPTVRRSTRVATKQAKPAAEPQPKPKKAAEPKVKKTAEPKVMKVAEPKVKKAAESKPKKVADPKPKKAVETKSKKDVEAKPRKIVAAPKAAPKEEVSKTKEAAPRATRAAAKAKGAAQEESTATADAPKPHRSTKRARDNADDAEDAAASKDLRPTKARKGANSRPIVEPTRRSSRLAQ</sequence>
<feature type="compositionally biased region" description="Basic and acidic residues" evidence="1">
    <location>
        <begin position="345"/>
        <end position="399"/>
    </location>
</feature>
<evidence type="ECO:0000313" key="3">
    <source>
        <dbReference type="Proteomes" id="UP000320762"/>
    </source>
</evidence>
<accession>A0A550CPN5</accession>
<gene>
    <name evidence="2" type="ORF">BD626DRAFT_565830</name>
</gene>
<keyword evidence="3" id="KW-1185">Reference proteome</keyword>
<protein>
    <submittedName>
        <fullName evidence="2">Uncharacterized protein</fullName>
    </submittedName>
</protein>
<evidence type="ECO:0000313" key="2">
    <source>
        <dbReference type="EMBL" id="TRM66738.1"/>
    </source>
</evidence>
<feature type="compositionally biased region" description="Basic and acidic residues" evidence="1">
    <location>
        <begin position="409"/>
        <end position="421"/>
    </location>
</feature>
<feature type="region of interest" description="Disordered" evidence="1">
    <location>
        <begin position="282"/>
        <end position="497"/>
    </location>
</feature>
<dbReference type="Proteomes" id="UP000320762">
    <property type="component" value="Unassembled WGS sequence"/>
</dbReference>
<feature type="compositionally biased region" description="Low complexity" evidence="1">
    <location>
        <begin position="329"/>
        <end position="339"/>
    </location>
</feature>
<feature type="compositionally biased region" description="Low complexity" evidence="1">
    <location>
        <begin position="422"/>
        <end position="434"/>
    </location>
</feature>
<dbReference type="STRING" id="97359.A0A550CPN5"/>
<reference evidence="2 3" key="1">
    <citation type="journal article" date="2019" name="New Phytol.">
        <title>Comparative genomics reveals unique wood-decay strategies and fruiting body development in the Schizophyllaceae.</title>
        <authorList>
            <person name="Almasi E."/>
            <person name="Sahu N."/>
            <person name="Krizsan K."/>
            <person name="Balint B."/>
            <person name="Kovacs G.M."/>
            <person name="Kiss B."/>
            <person name="Cseklye J."/>
            <person name="Drula E."/>
            <person name="Henrissat B."/>
            <person name="Nagy I."/>
            <person name="Chovatia M."/>
            <person name="Adam C."/>
            <person name="LaButti K."/>
            <person name="Lipzen A."/>
            <person name="Riley R."/>
            <person name="Grigoriev I.V."/>
            <person name="Nagy L.G."/>
        </authorList>
    </citation>
    <scope>NUCLEOTIDE SEQUENCE [LARGE SCALE GENOMIC DNA]</scope>
    <source>
        <strain evidence="2 3">NL-1724</strain>
    </source>
</reference>
<comment type="caution">
    <text evidence="2">The sequence shown here is derived from an EMBL/GenBank/DDBJ whole genome shotgun (WGS) entry which is preliminary data.</text>
</comment>
<feature type="compositionally biased region" description="Pro residues" evidence="1">
    <location>
        <begin position="303"/>
        <end position="317"/>
    </location>
</feature>
<evidence type="ECO:0000256" key="1">
    <source>
        <dbReference type="SAM" id="MobiDB-lite"/>
    </source>
</evidence>